<evidence type="ECO:0000313" key="3">
    <source>
        <dbReference type="Proteomes" id="UP000784294"/>
    </source>
</evidence>
<organism evidence="2 3">
    <name type="scientific">Protopolystoma xenopodis</name>
    <dbReference type="NCBI Taxonomy" id="117903"/>
    <lineage>
        <taxon>Eukaryota</taxon>
        <taxon>Metazoa</taxon>
        <taxon>Spiralia</taxon>
        <taxon>Lophotrochozoa</taxon>
        <taxon>Platyhelminthes</taxon>
        <taxon>Monogenea</taxon>
        <taxon>Polyopisthocotylea</taxon>
        <taxon>Polystomatidea</taxon>
        <taxon>Polystomatidae</taxon>
        <taxon>Protopolystoma</taxon>
    </lineage>
</organism>
<dbReference type="AlphaFoldDB" id="A0A448XNX1"/>
<accession>A0A448XNX1</accession>
<comment type="caution">
    <text evidence="2">The sequence shown here is derived from an EMBL/GenBank/DDBJ whole genome shotgun (WGS) entry which is preliminary data.</text>
</comment>
<evidence type="ECO:0000313" key="2">
    <source>
        <dbReference type="EMBL" id="VEL41266.1"/>
    </source>
</evidence>
<feature type="region of interest" description="Disordered" evidence="1">
    <location>
        <begin position="100"/>
        <end position="127"/>
    </location>
</feature>
<proteinExistence type="predicted"/>
<dbReference type="EMBL" id="CAAALY010268607">
    <property type="protein sequence ID" value="VEL41266.1"/>
    <property type="molecule type" value="Genomic_DNA"/>
</dbReference>
<reference evidence="2" key="1">
    <citation type="submission" date="2018-11" db="EMBL/GenBank/DDBJ databases">
        <authorList>
            <consortium name="Pathogen Informatics"/>
        </authorList>
    </citation>
    <scope>NUCLEOTIDE SEQUENCE</scope>
</reference>
<dbReference type="Proteomes" id="UP000784294">
    <property type="component" value="Unassembled WGS sequence"/>
</dbReference>
<evidence type="ECO:0000256" key="1">
    <source>
        <dbReference type="SAM" id="MobiDB-lite"/>
    </source>
</evidence>
<gene>
    <name evidence="2" type="ORF">PXEA_LOCUS34706</name>
</gene>
<name>A0A448XNX1_9PLAT</name>
<feature type="region of interest" description="Disordered" evidence="1">
    <location>
        <begin position="14"/>
        <end position="34"/>
    </location>
</feature>
<feature type="compositionally biased region" description="Basic residues" evidence="1">
    <location>
        <begin position="25"/>
        <end position="34"/>
    </location>
</feature>
<sequence>MTRRRFYPQNQFILDAEGPSDGPSRSKKKRLRRKRNRQLELSCLYNLDLGTSSNSAKILRGDVESSAKVTMVEEILTDECKEDVRPVVGDVVAKPRLSKYRQKANAPQDYSPSRHKHEQIRDIPKDDDYRGKRAIAVTIKQDKLTDKKSKRDNLLISDARLKAAGIDPKFYRYGKIHKSMKNPEDLAAD</sequence>
<keyword evidence="3" id="KW-1185">Reference proteome</keyword>
<protein>
    <submittedName>
        <fullName evidence="2">Uncharacterized protein</fullName>
    </submittedName>
</protein>